<reference evidence="1 2" key="1">
    <citation type="submission" date="2020-12" db="EMBL/GenBank/DDBJ databases">
        <title>FDA dAtabase for Regulatory Grade micrObial Sequences (FDA-ARGOS): Supporting development and validation of Infectious Disease Dx tests.</title>
        <authorList>
            <person name="Sproer C."/>
            <person name="Gronow S."/>
            <person name="Severitt S."/>
            <person name="Schroder I."/>
            <person name="Tallon L."/>
            <person name="Sadzewicz L."/>
            <person name="Zhao X."/>
            <person name="Boylan J."/>
            <person name="Ott S."/>
            <person name="Bowen H."/>
            <person name="Vavikolanu K."/>
            <person name="Mehta A."/>
            <person name="Aluvathingal J."/>
            <person name="Nadendla S."/>
            <person name="Lowell S."/>
            <person name="Myers T."/>
            <person name="Yan Y."/>
            <person name="Sichtig H."/>
        </authorList>
    </citation>
    <scope>NUCLEOTIDE SEQUENCE [LARGE SCALE GENOMIC DNA]</scope>
    <source>
        <strain evidence="1 2">FDAARGOS_890</strain>
    </source>
</reference>
<dbReference type="KEGG" id="dla:I6G47_16325"/>
<evidence type="ECO:0000313" key="2">
    <source>
        <dbReference type="Proteomes" id="UP000595064"/>
    </source>
</evidence>
<organism evidence="1 2">
    <name type="scientific">Delftia lacustris</name>
    <dbReference type="NCBI Taxonomy" id="558537"/>
    <lineage>
        <taxon>Bacteria</taxon>
        <taxon>Pseudomonadati</taxon>
        <taxon>Pseudomonadota</taxon>
        <taxon>Betaproteobacteria</taxon>
        <taxon>Burkholderiales</taxon>
        <taxon>Comamonadaceae</taxon>
        <taxon>Delftia</taxon>
    </lineage>
</organism>
<dbReference type="AlphaFoldDB" id="A0A7T2YYT1"/>
<evidence type="ECO:0000313" key="1">
    <source>
        <dbReference type="EMBL" id="QPS84639.1"/>
    </source>
</evidence>
<dbReference type="Proteomes" id="UP000595064">
    <property type="component" value="Chromosome"/>
</dbReference>
<protein>
    <submittedName>
        <fullName evidence="1">HK97 gp10 family phage protein</fullName>
    </submittedName>
</protein>
<gene>
    <name evidence="1" type="ORF">I6G47_16325</name>
</gene>
<dbReference type="InterPro" id="IPR010064">
    <property type="entry name" value="HK97-gp10_tail"/>
</dbReference>
<sequence>MKGGNTSNKAFQINPNLGGLFDMLDEMEASVEEALRPAAQAATQVIYDRVKLNVSALGRVTGNLDRSIYQYYSTEKSVDGERAEYHVSWNHKKAPHGHLLEWGWLQRYVYRPDGMGPMVRPGMDGKPKPGRRASQAQKDAYYVTLPVPKQIPGKAFMRSAESSLPEAKHAAEQELLRRIRGKGGG</sequence>
<dbReference type="Pfam" id="PF04883">
    <property type="entry name" value="HK97-gp10_like"/>
    <property type="match status" value="1"/>
</dbReference>
<proteinExistence type="predicted"/>
<accession>A0A7T2YYT1</accession>
<name>A0A7T2YYT1_9BURK</name>
<dbReference type="EMBL" id="CP065748">
    <property type="protein sequence ID" value="QPS84639.1"/>
    <property type="molecule type" value="Genomic_DNA"/>
</dbReference>
<keyword evidence="2" id="KW-1185">Reference proteome</keyword>